<keyword evidence="2" id="KW-0812">Transmembrane</keyword>
<evidence type="ECO:0000313" key="4">
    <source>
        <dbReference type="Proteomes" id="UP000250572"/>
    </source>
</evidence>
<feature type="region of interest" description="Disordered" evidence="1">
    <location>
        <begin position="164"/>
        <end position="188"/>
    </location>
</feature>
<keyword evidence="4" id="KW-1185">Reference proteome</keyword>
<dbReference type="EMBL" id="NHOQ01001578">
    <property type="protein sequence ID" value="PWA23527.1"/>
    <property type="molecule type" value="Genomic_DNA"/>
</dbReference>
<gene>
    <name evidence="3" type="ORF">CCH79_00006074</name>
</gene>
<sequence length="872" mass="96206">MQRQPGDSGFVGSHHLNAVAAGNGPHTDGGVRRGREDHRLERKTAAPRTAAVRSSGPSHSQRCTSRLAFARTHDWTPGRCTGAPVVVHNLALTKQLDGPARRFGVKGTQRGFIWNSTWGKNEMDLMDREKQGEGAARQHVPVIVFYGVVALICLRHSLCHPDLASTQQSSPSRVQRFRHDGPGLRRRTPRRELQHRAVFRDAVLKGLPIVLADLSRPLRVRKRMRTDHPSLMAIDSAVQCDSQQRCHTKAPRDPVSCVTASSVFSSICEGLERCALPRQGMQFSAGMGFSGRPHHIIPPPSPAPRLAALLAAELCALSVRQMIPGPARRGAVEPSLSLRAIFQVDESPSATLDWKEGCYGQDLTFPMHIQQNIGQGLYFTPSNGGKTKLLIENDKANDPRLKVGRFATRLTVLTTKDEGIYAVTYSSTIIDVLQLKIKDCAEEIVKEYMDKWSYRLPSQTHYVEYTSPHNEDETLILWNLTNPQSEKRKGDVKNNFWTISGVTQADNGYYNFRKKEGTLPSRVLLTVKEKTRNYDSNANEDLLIMNPWTGGSWTVTFKEDIGTKQETIIENGYLVWDVDRFSGRISIQRDGIKITSVEAKDSGTYEFRDPQGNLALSARVYVDDHVSHHLVTYVVVAVVVIVLGMCCCFCCKRKCCCKKNKSAATAGSAATYHGTSQPTGPSYPIQASSIYTPHPANPPAYTGTVAASIEQPFGPPASQGSAAAPTFGSDLFLPDAEPRFQLKGLASLSAPPLSSDAPTCDVYNSDKLNFFRNANLRPPLYSSFLLSTALSRFSSLLSRPSKLEVFSELEVNRVSRATTSTRTPTRIAVVSAEACLSVTISPKSQRAKTVFTTQNSCLKTPISKRRRMVRVQ</sequence>
<feature type="region of interest" description="Disordered" evidence="1">
    <location>
        <begin position="1"/>
        <end position="63"/>
    </location>
</feature>
<feature type="transmembrane region" description="Helical" evidence="2">
    <location>
        <begin position="630"/>
        <end position="651"/>
    </location>
</feature>
<evidence type="ECO:0000256" key="1">
    <source>
        <dbReference type="SAM" id="MobiDB-lite"/>
    </source>
</evidence>
<organism evidence="3 4">
    <name type="scientific">Gambusia affinis</name>
    <name type="common">Western mosquitofish</name>
    <name type="synonym">Heterandria affinis</name>
    <dbReference type="NCBI Taxonomy" id="33528"/>
    <lineage>
        <taxon>Eukaryota</taxon>
        <taxon>Metazoa</taxon>
        <taxon>Chordata</taxon>
        <taxon>Craniata</taxon>
        <taxon>Vertebrata</taxon>
        <taxon>Euteleostomi</taxon>
        <taxon>Actinopterygii</taxon>
        <taxon>Neopterygii</taxon>
        <taxon>Teleostei</taxon>
        <taxon>Neoteleostei</taxon>
        <taxon>Acanthomorphata</taxon>
        <taxon>Ovalentaria</taxon>
        <taxon>Atherinomorphae</taxon>
        <taxon>Cyprinodontiformes</taxon>
        <taxon>Poeciliidae</taxon>
        <taxon>Poeciliinae</taxon>
        <taxon>Gambusia</taxon>
    </lineage>
</organism>
<reference evidence="3 4" key="1">
    <citation type="journal article" date="2018" name="G3 (Bethesda)">
        <title>A High-Quality Reference Genome for the Invasive Mosquitofish Gambusia affinis Using a Chicago Library.</title>
        <authorList>
            <person name="Hoffberg S.L."/>
            <person name="Troendle N.J."/>
            <person name="Glenn T.C."/>
            <person name="Mahmud O."/>
            <person name="Louha S."/>
            <person name="Chalopin D."/>
            <person name="Bennetzen J.L."/>
            <person name="Mauricio R."/>
        </authorList>
    </citation>
    <scope>NUCLEOTIDE SEQUENCE [LARGE SCALE GENOMIC DNA]</scope>
    <source>
        <strain evidence="3">NE01/NJP1002.9</strain>
        <tissue evidence="3">Muscle</tissue>
    </source>
</reference>
<dbReference type="AlphaFoldDB" id="A0A315VJ71"/>
<proteinExistence type="predicted"/>
<feature type="compositionally biased region" description="Polar residues" evidence="1">
    <location>
        <begin position="164"/>
        <end position="173"/>
    </location>
</feature>
<feature type="compositionally biased region" description="Basic and acidic residues" evidence="1">
    <location>
        <begin position="29"/>
        <end position="44"/>
    </location>
</feature>
<evidence type="ECO:0000313" key="3">
    <source>
        <dbReference type="EMBL" id="PWA23527.1"/>
    </source>
</evidence>
<keyword evidence="2" id="KW-1133">Transmembrane helix</keyword>
<evidence type="ECO:0000256" key="2">
    <source>
        <dbReference type="SAM" id="Phobius"/>
    </source>
</evidence>
<name>A0A315VJ71_GAMAF</name>
<protein>
    <submittedName>
        <fullName evidence="3">Uncharacterized protein</fullName>
    </submittedName>
</protein>
<keyword evidence="2" id="KW-0472">Membrane</keyword>
<dbReference type="Proteomes" id="UP000250572">
    <property type="component" value="Unassembled WGS sequence"/>
</dbReference>
<comment type="caution">
    <text evidence="3">The sequence shown here is derived from an EMBL/GenBank/DDBJ whole genome shotgun (WGS) entry which is preliminary data.</text>
</comment>
<accession>A0A315VJ71</accession>